<dbReference type="GO" id="GO:0005886">
    <property type="term" value="C:plasma membrane"/>
    <property type="evidence" value="ECO:0007669"/>
    <property type="project" value="UniProtKB-SubCell"/>
</dbReference>
<dbReference type="PANTHER" id="PTHR43299:SF1">
    <property type="entry name" value="UPF0718 PROTEIN YRAQ"/>
    <property type="match status" value="1"/>
</dbReference>
<feature type="transmembrane region" description="Helical" evidence="7">
    <location>
        <begin position="108"/>
        <end position="133"/>
    </location>
</feature>
<name>A0A9X1B859_9GAMM</name>
<reference evidence="8 9" key="1">
    <citation type="journal article" date="2020" name="Microorganisms">
        <title>Osmotic Adaptation and Compatible Solute Biosynthesis of Phototrophic Bacteria as Revealed from Genome Analyses.</title>
        <authorList>
            <person name="Imhoff J.F."/>
            <person name="Rahn T."/>
            <person name="Kunzel S."/>
            <person name="Keller A."/>
            <person name="Neulinger S.C."/>
        </authorList>
    </citation>
    <scope>NUCLEOTIDE SEQUENCE [LARGE SCALE GENOMIC DNA]</scope>
    <source>
        <strain evidence="8 9">DSM 21303</strain>
    </source>
</reference>
<proteinExistence type="inferred from homology"/>
<accession>A0A9X1B859</accession>
<evidence type="ECO:0000313" key="9">
    <source>
        <dbReference type="Proteomes" id="UP001138802"/>
    </source>
</evidence>
<evidence type="ECO:0000313" key="8">
    <source>
        <dbReference type="EMBL" id="MBK1644432.1"/>
    </source>
</evidence>
<feature type="transmembrane region" description="Helical" evidence="7">
    <location>
        <begin position="215"/>
        <end position="235"/>
    </location>
</feature>
<keyword evidence="4 7" id="KW-0812">Transmembrane</keyword>
<evidence type="ECO:0000256" key="4">
    <source>
        <dbReference type="ARBA" id="ARBA00022692"/>
    </source>
</evidence>
<evidence type="ECO:0008006" key="10">
    <source>
        <dbReference type="Google" id="ProtNLM"/>
    </source>
</evidence>
<keyword evidence="9" id="KW-1185">Reference proteome</keyword>
<comment type="subcellular location">
    <subcellularLocation>
        <location evidence="1">Cell membrane</location>
        <topology evidence="1">Multi-pass membrane protein</topology>
    </subcellularLocation>
</comment>
<dbReference type="RefSeq" id="WP_200387222.1">
    <property type="nucleotide sequence ID" value="NZ_NRSD01000005.1"/>
</dbReference>
<evidence type="ECO:0000256" key="6">
    <source>
        <dbReference type="ARBA" id="ARBA00023136"/>
    </source>
</evidence>
<feature type="transmembrane region" description="Helical" evidence="7">
    <location>
        <begin position="438"/>
        <end position="459"/>
    </location>
</feature>
<sequence length="460" mass="48891">MSRPPTAPLAPSRFVRAFSHVRERVFSEPRELKWLLGALAIFGLIWIMPVGTARFDTAILEGLALLRWYAREHVLLCLVPAFFIAGAIAVYLGKDTVMTYLGPQANKFAAYGVASVSGSILAVCSCTVLPLFGGIYRRGAGLGPAVAFLYSGPAINVLAIVLTAKVLGFELGLARALSAVLFALVIGFIMGWLYRREERARVEQQRGFILTGEAGRPLGETALFFALLIAILVFANWVPASATESPVWHAIAAAKWILTALAGLGLALLLIWRWHWAWPPLAITALVVALLAWLLPHHPELAFTAGMLGLTLSAAFQPGDGQDWLAQTWDFAKLILPLLLIGVLLAGILLGRPGHEGLIPSQWINAAVGGNGLGANLFAAVAGALMYFATLTEVPIVQGLLGAGMGKGPALALLLAGPALSLPNLLVIRGILGTEKTLVYALLVVIMATFCGLVFGTVFP</sequence>
<feature type="transmembrane region" description="Helical" evidence="7">
    <location>
        <begin position="34"/>
        <end position="53"/>
    </location>
</feature>
<evidence type="ECO:0000256" key="7">
    <source>
        <dbReference type="SAM" id="Phobius"/>
    </source>
</evidence>
<evidence type="ECO:0000256" key="5">
    <source>
        <dbReference type="ARBA" id="ARBA00022989"/>
    </source>
</evidence>
<dbReference type="InterPro" id="IPR005524">
    <property type="entry name" value="DUF318"/>
</dbReference>
<dbReference type="AlphaFoldDB" id="A0A9X1B859"/>
<feature type="transmembrane region" description="Helical" evidence="7">
    <location>
        <begin position="173"/>
        <end position="194"/>
    </location>
</feature>
<feature type="transmembrane region" description="Helical" evidence="7">
    <location>
        <begin position="74"/>
        <end position="93"/>
    </location>
</feature>
<feature type="transmembrane region" description="Helical" evidence="7">
    <location>
        <begin position="410"/>
        <end position="432"/>
    </location>
</feature>
<evidence type="ECO:0000256" key="3">
    <source>
        <dbReference type="ARBA" id="ARBA00022475"/>
    </source>
</evidence>
<evidence type="ECO:0000256" key="2">
    <source>
        <dbReference type="ARBA" id="ARBA00006386"/>
    </source>
</evidence>
<keyword evidence="6 7" id="KW-0472">Membrane</keyword>
<dbReference type="EMBL" id="NRSD01000005">
    <property type="protein sequence ID" value="MBK1644432.1"/>
    <property type="molecule type" value="Genomic_DNA"/>
</dbReference>
<dbReference type="Pfam" id="PF03773">
    <property type="entry name" value="ArsP_1"/>
    <property type="match status" value="1"/>
</dbReference>
<organism evidence="8 9">
    <name type="scientific">Thiocapsa imhoffii</name>
    <dbReference type="NCBI Taxonomy" id="382777"/>
    <lineage>
        <taxon>Bacteria</taxon>
        <taxon>Pseudomonadati</taxon>
        <taxon>Pseudomonadota</taxon>
        <taxon>Gammaproteobacteria</taxon>
        <taxon>Chromatiales</taxon>
        <taxon>Chromatiaceae</taxon>
        <taxon>Thiocapsa</taxon>
    </lineage>
</organism>
<dbReference type="PANTHER" id="PTHR43299">
    <property type="entry name" value="UPF0718 PROTEIN YRAQ"/>
    <property type="match status" value="1"/>
</dbReference>
<feature type="transmembrane region" description="Helical" evidence="7">
    <location>
        <begin position="276"/>
        <end position="295"/>
    </location>
</feature>
<feature type="transmembrane region" description="Helical" evidence="7">
    <location>
        <begin position="145"/>
        <end position="167"/>
    </location>
</feature>
<keyword evidence="5 7" id="KW-1133">Transmembrane helix</keyword>
<comment type="similarity">
    <text evidence="2">Belongs to the UPF0718 family.</text>
</comment>
<keyword evidence="3" id="KW-1003">Cell membrane</keyword>
<gene>
    <name evidence="8" type="ORF">CKO25_07125</name>
</gene>
<feature type="transmembrane region" description="Helical" evidence="7">
    <location>
        <begin position="363"/>
        <end position="389"/>
    </location>
</feature>
<protein>
    <recommendedName>
        <fullName evidence="10">Permease</fullName>
    </recommendedName>
</protein>
<feature type="transmembrane region" description="Helical" evidence="7">
    <location>
        <begin position="331"/>
        <end position="351"/>
    </location>
</feature>
<comment type="caution">
    <text evidence="8">The sequence shown here is derived from an EMBL/GenBank/DDBJ whole genome shotgun (WGS) entry which is preliminary data.</text>
</comment>
<dbReference type="Proteomes" id="UP001138802">
    <property type="component" value="Unassembled WGS sequence"/>
</dbReference>
<feature type="transmembrane region" description="Helical" evidence="7">
    <location>
        <begin position="247"/>
        <end position="269"/>
    </location>
</feature>
<evidence type="ECO:0000256" key="1">
    <source>
        <dbReference type="ARBA" id="ARBA00004651"/>
    </source>
</evidence>